<protein>
    <recommendedName>
        <fullName evidence="1">B3/B4 tRNA-binding domain-containing protein</fullName>
    </recommendedName>
</protein>
<organism evidence="2 3">
    <name type="scientific">Ornithinimicrobium ciconiae</name>
    <dbReference type="NCBI Taxonomy" id="2594265"/>
    <lineage>
        <taxon>Bacteria</taxon>
        <taxon>Bacillati</taxon>
        <taxon>Actinomycetota</taxon>
        <taxon>Actinomycetes</taxon>
        <taxon>Micrococcales</taxon>
        <taxon>Ornithinimicrobiaceae</taxon>
        <taxon>Ornithinimicrobium</taxon>
    </lineage>
</organism>
<feature type="domain" description="B3/B4 tRNA-binding" evidence="1">
    <location>
        <begin position="70"/>
        <end position="220"/>
    </location>
</feature>
<dbReference type="OrthoDB" id="276580at2"/>
<dbReference type="Pfam" id="PF03483">
    <property type="entry name" value="B3_4"/>
    <property type="match status" value="1"/>
</dbReference>
<dbReference type="InterPro" id="IPR005146">
    <property type="entry name" value="B3/B4_tRNA-bd"/>
</dbReference>
<dbReference type="AlphaFoldDB" id="A0A516G9H3"/>
<sequence length="236" mass="25937">MTHGHELLAGAHVAEDVFALCPDYRALLVVVDGITPAPSDAASEELLLAAEAHANELLAAQPVDQLPHVEAWRTAYRAFGAKPQRTRNSLEALTRRAPGGLPRVNRLTDVYNAVSVLHQLPLGGEDLSRYAGPPHLVRATGEEPFDTVAEGVDVVERPEPGEVIWRDEQGVTCRRWNWRQARRTQLHEGTTTALFIMDALGPMSDDALQAAAEDLVSHLSVGMPVRTWQRWLRPGD</sequence>
<dbReference type="KEGG" id="orz:FNH13_07305"/>
<dbReference type="GO" id="GO:0004826">
    <property type="term" value="F:phenylalanine-tRNA ligase activity"/>
    <property type="evidence" value="ECO:0007669"/>
    <property type="project" value="InterPro"/>
</dbReference>
<accession>A0A516G9H3</accession>
<name>A0A516G9H3_9MICO</name>
<dbReference type="EMBL" id="CP041616">
    <property type="protein sequence ID" value="QDO88173.1"/>
    <property type="molecule type" value="Genomic_DNA"/>
</dbReference>
<dbReference type="InterPro" id="IPR020825">
    <property type="entry name" value="Phe-tRNA_synthase-like_B3/B4"/>
</dbReference>
<dbReference type="Proteomes" id="UP000315395">
    <property type="component" value="Chromosome"/>
</dbReference>
<dbReference type="SMART" id="SM00873">
    <property type="entry name" value="B3_4"/>
    <property type="match status" value="1"/>
</dbReference>
<dbReference type="PANTHER" id="PTHR39209:SF2">
    <property type="entry name" value="CYTOPLASMIC PROTEIN"/>
    <property type="match status" value="1"/>
</dbReference>
<reference evidence="2 3" key="1">
    <citation type="submission" date="2019-07" db="EMBL/GenBank/DDBJ databases">
        <title>complete genome sequencing of Ornithinimicrobium sp. H23M54.</title>
        <authorList>
            <person name="Bae J.-W."/>
            <person name="Lee S.-Y."/>
        </authorList>
    </citation>
    <scope>NUCLEOTIDE SEQUENCE [LARGE SCALE GENOMIC DNA]</scope>
    <source>
        <strain evidence="2 3">H23M54</strain>
    </source>
</reference>
<dbReference type="PANTHER" id="PTHR39209">
    <property type="match status" value="1"/>
</dbReference>
<keyword evidence="3" id="KW-1185">Reference proteome</keyword>
<gene>
    <name evidence="2" type="ORF">FNH13_07305</name>
</gene>
<dbReference type="RefSeq" id="WP_143782848.1">
    <property type="nucleotide sequence ID" value="NZ_CP041616.1"/>
</dbReference>
<evidence type="ECO:0000313" key="3">
    <source>
        <dbReference type="Proteomes" id="UP000315395"/>
    </source>
</evidence>
<evidence type="ECO:0000313" key="2">
    <source>
        <dbReference type="EMBL" id="QDO88173.1"/>
    </source>
</evidence>
<proteinExistence type="predicted"/>
<dbReference type="GO" id="GO:0003723">
    <property type="term" value="F:RNA binding"/>
    <property type="evidence" value="ECO:0007669"/>
    <property type="project" value="InterPro"/>
</dbReference>
<dbReference type="SUPFAM" id="SSF56037">
    <property type="entry name" value="PheT/TilS domain"/>
    <property type="match status" value="1"/>
</dbReference>
<dbReference type="Gene3D" id="3.50.40.10">
    <property type="entry name" value="Phenylalanyl-trna Synthetase, Chain B, domain 3"/>
    <property type="match status" value="1"/>
</dbReference>
<evidence type="ECO:0000259" key="1">
    <source>
        <dbReference type="SMART" id="SM00873"/>
    </source>
</evidence>